<sequence>MKKLIVIFLFSFVVNMVWENAHSLLYANYMGGLITETILARAALWDAVIIALICLPFLYISTFKESSWLIIVFGVAVAIAIELYALNADRWAYNAYMPLIPIIKIGLTPTIQLGALGYLSFLFQKKLFDKLT</sequence>
<protein>
    <submittedName>
        <fullName evidence="2">Uncharacterized protein</fullName>
    </submittedName>
</protein>
<feature type="transmembrane region" description="Helical" evidence="1">
    <location>
        <begin position="67"/>
        <end position="86"/>
    </location>
</feature>
<name>A0A1F6XIK1_9BACT</name>
<evidence type="ECO:0000313" key="2">
    <source>
        <dbReference type="EMBL" id="OGI93936.1"/>
    </source>
</evidence>
<dbReference type="AlphaFoldDB" id="A0A1F6XIK1"/>
<feature type="transmembrane region" description="Helical" evidence="1">
    <location>
        <begin position="39"/>
        <end position="60"/>
    </location>
</feature>
<keyword evidence="1" id="KW-1133">Transmembrane helix</keyword>
<gene>
    <name evidence="2" type="ORF">A3A03_03665</name>
</gene>
<proteinExistence type="predicted"/>
<dbReference type="STRING" id="1801773.A3A03_03665"/>
<dbReference type="EMBL" id="MFUX01000035">
    <property type="protein sequence ID" value="OGI93936.1"/>
    <property type="molecule type" value="Genomic_DNA"/>
</dbReference>
<reference evidence="2 3" key="1">
    <citation type="journal article" date="2016" name="Nat. Commun.">
        <title>Thousands of microbial genomes shed light on interconnected biogeochemical processes in an aquifer system.</title>
        <authorList>
            <person name="Anantharaman K."/>
            <person name="Brown C.T."/>
            <person name="Hug L.A."/>
            <person name="Sharon I."/>
            <person name="Castelle C.J."/>
            <person name="Probst A.J."/>
            <person name="Thomas B.C."/>
            <person name="Singh A."/>
            <person name="Wilkins M.J."/>
            <person name="Karaoz U."/>
            <person name="Brodie E.L."/>
            <person name="Williams K.H."/>
            <person name="Hubbard S.S."/>
            <person name="Banfield J.F."/>
        </authorList>
    </citation>
    <scope>NUCLEOTIDE SEQUENCE [LARGE SCALE GENOMIC DNA]</scope>
</reference>
<evidence type="ECO:0000256" key="1">
    <source>
        <dbReference type="SAM" id="Phobius"/>
    </source>
</evidence>
<evidence type="ECO:0000313" key="3">
    <source>
        <dbReference type="Proteomes" id="UP000176629"/>
    </source>
</evidence>
<accession>A0A1F6XIK1</accession>
<comment type="caution">
    <text evidence="2">The sequence shown here is derived from an EMBL/GenBank/DDBJ whole genome shotgun (WGS) entry which is preliminary data.</text>
</comment>
<dbReference type="Proteomes" id="UP000176629">
    <property type="component" value="Unassembled WGS sequence"/>
</dbReference>
<keyword evidence="1" id="KW-0472">Membrane</keyword>
<keyword evidence="1" id="KW-0812">Transmembrane</keyword>
<organism evidence="2 3">
    <name type="scientific">Candidatus Nomurabacteria bacterium RIFCSPLOWO2_01_FULL_40_18</name>
    <dbReference type="NCBI Taxonomy" id="1801773"/>
    <lineage>
        <taxon>Bacteria</taxon>
        <taxon>Candidatus Nomuraibacteriota</taxon>
    </lineage>
</organism>
<feature type="transmembrane region" description="Helical" evidence="1">
    <location>
        <begin position="98"/>
        <end position="123"/>
    </location>
</feature>